<comment type="caution">
    <text evidence="2">The sequence shown here is derived from an EMBL/GenBank/DDBJ whole genome shotgun (WGS) entry which is preliminary data.</text>
</comment>
<evidence type="ECO:0000313" key="2">
    <source>
        <dbReference type="EMBL" id="MBB6184674.1"/>
    </source>
</evidence>
<dbReference type="PANTHER" id="PTHR43747">
    <property type="entry name" value="FAD-BINDING PROTEIN"/>
    <property type="match status" value="1"/>
</dbReference>
<organism evidence="2 3">
    <name type="scientific">Oleiagrimonas soli</name>
    <dbReference type="NCBI Taxonomy" id="1543381"/>
    <lineage>
        <taxon>Bacteria</taxon>
        <taxon>Pseudomonadati</taxon>
        <taxon>Pseudomonadota</taxon>
        <taxon>Gammaproteobacteria</taxon>
        <taxon>Lysobacterales</taxon>
        <taxon>Rhodanobacteraceae</taxon>
        <taxon>Oleiagrimonas</taxon>
    </lineage>
</organism>
<dbReference type="InterPro" id="IPR036188">
    <property type="entry name" value="FAD/NAD-bd_sf"/>
</dbReference>
<gene>
    <name evidence="2" type="ORF">HNQ86_002019</name>
</gene>
<evidence type="ECO:0000259" key="1">
    <source>
        <dbReference type="Pfam" id="PF01494"/>
    </source>
</evidence>
<dbReference type="Gene3D" id="3.50.50.60">
    <property type="entry name" value="FAD/NAD(P)-binding domain"/>
    <property type="match status" value="1"/>
</dbReference>
<dbReference type="PRINTS" id="PR00420">
    <property type="entry name" value="RNGMNOXGNASE"/>
</dbReference>
<proteinExistence type="predicted"/>
<name>A0A841KRV5_9GAMM</name>
<dbReference type="InterPro" id="IPR002938">
    <property type="entry name" value="FAD-bd"/>
</dbReference>
<dbReference type="InterPro" id="IPR050816">
    <property type="entry name" value="Flavin-dep_Halogenase_NPB"/>
</dbReference>
<dbReference type="EMBL" id="JACHET010000001">
    <property type="protein sequence ID" value="MBB6184674.1"/>
    <property type="molecule type" value="Genomic_DNA"/>
</dbReference>
<sequence>MQAETANANLSCEVLVIGGGPAGSTVAALLARRGRRVLLLEKARHPRFHIGESLLPMNLPIFERLGVLDKVRAIGVHKNGAEFEASNARGYNTFDFVRSLGDTPTHAYQVLRQDFDAMLFAHAREAGVDAREAHDVMHVDQRGPRELLARVRTPEGEVTVRAEYVVDASGRDTLLARTRKLLRRSRTHQSAALYAHYRGVARRSGEEAGNIGIYRFEHGWMWLIPLPDDTMSVGAVCRPDYLKQRRGDRAAFLRDTLDRHPVVRERMRDAALIDGSVHAAGNYAYDAARMGGPGWLLIGDAFAFLDPVFSTGVFLAMHGGELAAEVVDRALRDPVREARLQRRMERRLRAGMKRVAWFIHRFTSPSIRRMFRAPRNVLNVERAVISMLAGDIFDNRRVHWRLRVFRWIHAGFVLTGLREWRAAQRDRRAQVKRRFRETDDSAPAA</sequence>
<dbReference type="PANTHER" id="PTHR43747:SF1">
    <property type="entry name" value="SLR1998 PROTEIN"/>
    <property type="match status" value="1"/>
</dbReference>
<dbReference type="AlphaFoldDB" id="A0A841KRV5"/>
<feature type="domain" description="FAD-binding" evidence="1">
    <location>
        <begin position="12"/>
        <end position="353"/>
    </location>
</feature>
<accession>A0A841KRV5</accession>
<dbReference type="SUPFAM" id="SSF51905">
    <property type="entry name" value="FAD/NAD(P)-binding domain"/>
    <property type="match status" value="1"/>
</dbReference>
<dbReference type="RefSeq" id="WP_235205248.1">
    <property type="nucleotide sequence ID" value="NZ_JACHET010000001.1"/>
</dbReference>
<evidence type="ECO:0000313" key="3">
    <source>
        <dbReference type="Proteomes" id="UP000560000"/>
    </source>
</evidence>
<dbReference type="Pfam" id="PF01494">
    <property type="entry name" value="FAD_binding_3"/>
    <property type="match status" value="1"/>
</dbReference>
<reference evidence="2 3" key="1">
    <citation type="submission" date="2020-08" db="EMBL/GenBank/DDBJ databases">
        <title>Genomic Encyclopedia of Type Strains, Phase IV (KMG-IV): sequencing the most valuable type-strain genomes for metagenomic binning, comparative biology and taxonomic classification.</title>
        <authorList>
            <person name="Goeker M."/>
        </authorList>
    </citation>
    <scope>NUCLEOTIDE SEQUENCE [LARGE SCALE GENOMIC DNA]</scope>
    <source>
        <strain evidence="2 3">DSM 107085</strain>
    </source>
</reference>
<dbReference type="GO" id="GO:0071949">
    <property type="term" value="F:FAD binding"/>
    <property type="evidence" value="ECO:0007669"/>
    <property type="project" value="InterPro"/>
</dbReference>
<dbReference type="Proteomes" id="UP000560000">
    <property type="component" value="Unassembled WGS sequence"/>
</dbReference>
<protein>
    <submittedName>
        <fullName evidence="2">Flavin-dependent dehydrogenase</fullName>
    </submittedName>
</protein>